<feature type="region of interest" description="Disordered" evidence="1">
    <location>
        <begin position="176"/>
        <end position="198"/>
    </location>
</feature>
<comment type="caution">
    <text evidence="3">The sequence shown here is derived from an EMBL/GenBank/DDBJ whole genome shotgun (WGS) entry which is preliminary data.</text>
</comment>
<accession>A0ABR7RVH9</accession>
<feature type="chain" id="PRO_5045321275" description="Sel1 repeat family protein" evidence="2">
    <location>
        <begin position="24"/>
        <end position="198"/>
    </location>
</feature>
<organism evidence="3 4">
    <name type="scientific">Aquipseudomonas alcaligenes</name>
    <name type="common">Pseudomonas alcaligenes</name>
    <dbReference type="NCBI Taxonomy" id="43263"/>
    <lineage>
        <taxon>Bacteria</taxon>
        <taxon>Pseudomonadati</taxon>
        <taxon>Pseudomonadota</taxon>
        <taxon>Gammaproteobacteria</taxon>
        <taxon>Pseudomonadales</taxon>
        <taxon>Pseudomonadaceae</taxon>
        <taxon>Aquipseudomonas</taxon>
    </lineage>
</organism>
<dbReference type="SUPFAM" id="SSF81901">
    <property type="entry name" value="HCP-like"/>
    <property type="match status" value="1"/>
</dbReference>
<dbReference type="Proteomes" id="UP000744555">
    <property type="component" value="Unassembled WGS sequence"/>
</dbReference>
<dbReference type="RefSeq" id="WP_187804430.1">
    <property type="nucleotide sequence ID" value="NZ_LZEU01000001.1"/>
</dbReference>
<name>A0ABR7RVH9_AQUAC</name>
<dbReference type="InterPro" id="IPR011990">
    <property type="entry name" value="TPR-like_helical_dom_sf"/>
</dbReference>
<dbReference type="InterPro" id="IPR006597">
    <property type="entry name" value="Sel1-like"/>
</dbReference>
<dbReference type="PANTHER" id="PTHR11102">
    <property type="entry name" value="SEL-1-LIKE PROTEIN"/>
    <property type="match status" value="1"/>
</dbReference>
<dbReference type="Gene3D" id="1.25.40.10">
    <property type="entry name" value="Tetratricopeptide repeat domain"/>
    <property type="match status" value="1"/>
</dbReference>
<evidence type="ECO:0000313" key="4">
    <source>
        <dbReference type="Proteomes" id="UP000744555"/>
    </source>
</evidence>
<dbReference type="InterPro" id="IPR050767">
    <property type="entry name" value="Sel1_AlgK"/>
</dbReference>
<feature type="signal peptide" evidence="2">
    <location>
        <begin position="1"/>
        <end position="23"/>
    </location>
</feature>
<evidence type="ECO:0000256" key="2">
    <source>
        <dbReference type="SAM" id="SignalP"/>
    </source>
</evidence>
<reference evidence="3 4" key="1">
    <citation type="submission" date="2016-06" db="EMBL/GenBank/DDBJ databases">
        <authorList>
            <person name="Ramos C."/>
            <person name="Pintado A."/>
            <person name="Crespo-Gomez J.I."/>
        </authorList>
    </citation>
    <scope>NUCLEOTIDE SEQUENCE [LARGE SCALE GENOMIC DNA]</scope>
    <source>
        <strain evidence="3 4">AVO110</strain>
    </source>
</reference>
<gene>
    <name evidence="3" type="ORF">A9179_03210</name>
</gene>
<protein>
    <recommendedName>
        <fullName evidence="5">Sel1 repeat family protein</fullName>
    </recommendedName>
</protein>
<keyword evidence="2" id="KW-0732">Signal</keyword>
<proteinExistence type="predicted"/>
<evidence type="ECO:0008006" key="5">
    <source>
        <dbReference type="Google" id="ProtNLM"/>
    </source>
</evidence>
<dbReference type="Pfam" id="PF08238">
    <property type="entry name" value="Sel1"/>
    <property type="match status" value="2"/>
</dbReference>
<dbReference type="PANTHER" id="PTHR11102:SF160">
    <property type="entry name" value="ERAD-ASSOCIATED E3 UBIQUITIN-PROTEIN LIGASE COMPONENT HRD3"/>
    <property type="match status" value="1"/>
</dbReference>
<dbReference type="SMART" id="SM00671">
    <property type="entry name" value="SEL1"/>
    <property type="match status" value="2"/>
</dbReference>
<keyword evidence="4" id="KW-1185">Reference proteome</keyword>
<evidence type="ECO:0000313" key="3">
    <source>
        <dbReference type="EMBL" id="MBC9249280.1"/>
    </source>
</evidence>
<sequence length="198" mass="21051">MKCTGRALSLGCLLLISPLLAQAGGNSLLIPTSGRCSLNTAPEDLPQALAACQQTAQQGDPAAQYELGEFYYDGQRTARDLPQALHWFEQASLQGNAQAQLRLGTMFANGEGVPANNVQAYIVLKMAAVNGSDEAMDSADQVEVRMGREELELASQVLGQIFRSYLLELQNIDSSGPSLTPDPIQSPGMTPQAPAFAP</sequence>
<dbReference type="EMBL" id="LZEU01000001">
    <property type="protein sequence ID" value="MBC9249280.1"/>
    <property type="molecule type" value="Genomic_DNA"/>
</dbReference>
<evidence type="ECO:0000256" key="1">
    <source>
        <dbReference type="SAM" id="MobiDB-lite"/>
    </source>
</evidence>